<gene>
    <name evidence="6" type="ORF">B4U79_02729</name>
</gene>
<sequence>MNWNPLKKLSAAKPTAAGIWNAVDEEDIEKLSNRLSNIDLMARKIHKTGKRLNDNLLLFNRFEAKLSNDLSDSHLCQQYSAELRTLIEEWHSFNAQCSRLGEDYAFCVQKVVVDPLKRFEAAVNEIRNVLKKREHLRNECVKLNAKLNKLIEKEKTGQNLVKLEHTRNSLSKAEEELKQQNELILREVPDFIDYRINYFQPTLEALIKAQTYFWGESAENYNQHFSLSSEQLGPLSKGSLKEYKQNQMKLLNQISSLSIVEGSD</sequence>
<reference evidence="6 7" key="1">
    <citation type="journal article" date="2018" name="Gigascience">
        <title>Genomes of trombidid mites reveal novel predicted allergens and laterally-transferred genes associated with secondary metabolism.</title>
        <authorList>
            <person name="Dong X."/>
            <person name="Chaisiri K."/>
            <person name="Xia D."/>
            <person name="Armstrong S.D."/>
            <person name="Fang Y."/>
            <person name="Donnelly M.J."/>
            <person name="Kadowaki T."/>
            <person name="McGarry J.W."/>
            <person name="Darby A.C."/>
            <person name="Makepeace B.L."/>
        </authorList>
    </citation>
    <scope>NUCLEOTIDE SEQUENCE [LARGE SCALE GENOMIC DNA]</scope>
    <source>
        <strain evidence="6">UoL-WK</strain>
    </source>
</reference>
<dbReference type="Pfam" id="PF03114">
    <property type="entry name" value="BAR"/>
    <property type="match status" value="1"/>
</dbReference>
<dbReference type="GO" id="GO:0097320">
    <property type="term" value="P:plasma membrane tubulation"/>
    <property type="evidence" value="ECO:0007669"/>
    <property type="project" value="TreeGrafter"/>
</dbReference>
<comment type="caution">
    <text evidence="6">The sequence shown here is derived from an EMBL/GenBank/DDBJ whole genome shotgun (WGS) entry which is preliminary data.</text>
</comment>
<dbReference type="Proteomes" id="UP000285301">
    <property type="component" value="Unassembled WGS sequence"/>
</dbReference>
<evidence type="ECO:0000256" key="3">
    <source>
        <dbReference type="ARBA" id="ARBA00023212"/>
    </source>
</evidence>
<proteinExistence type="predicted"/>
<dbReference type="OrthoDB" id="446293at2759"/>
<evidence type="ECO:0000259" key="5">
    <source>
        <dbReference type="PROSITE" id="PS51021"/>
    </source>
</evidence>
<dbReference type="GO" id="GO:0005737">
    <property type="term" value="C:cytoplasm"/>
    <property type="evidence" value="ECO:0007669"/>
    <property type="project" value="InterPro"/>
</dbReference>
<evidence type="ECO:0000256" key="4">
    <source>
        <dbReference type="SAM" id="Coils"/>
    </source>
</evidence>
<dbReference type="Gene3D" id="1.20.1270.60">
    <property type="entry name" value="Arfaptin homology (AH) domain/BAR domain"/>
    <property type="match status" value="1"/>
</dbReference>
<dbReference type="GO" id="GO:0008289">
    <property type="term" value="F:lipid binding"/>
    <property type="evidence" value="ECO:0007669"/>
    <property type="project" value="TreeGrafter"/>
</dbReference>
<dbReference type="STRING" id="1965070.A0A3S3NUR9"/>
<dbReference type="GO" id="GO:0051666">
    <property type="term" value="P:actin cortical patch localization"/>
    <property type="evidence" value="ECO:0007669"/>
    <property type="project" value="InterPro"/>
</dbReference>
<name>A0A3S3NUR9_9ACAR</name>
<comment type="subcellular location">
    <subcellularLocation>
        <location evidence="1">Cytoplasm</location>
        <location evidence="1">Cytoskeleton</location>
    </subcellularLocation>
</comment>
<dbReference type="PANTHER" id="PTHR47174:SF3">
    <property type="entry name" value="BRIDGING INTEGRATOR 3"/>
    <property type="match status" value="1"/>
</dbReference>
<dbReference type="PANTHER" id="PTHR47174">
    <property type="entry name" value="BRIDGING INTEGRATOR 3"/>
    <property type="match status" value="1"/>
</dbReference>
<dbReference type="InterPro" id="IPR027267">
    <property type="entry name" value="AH/BAR_dom_sf"/>
</dbReference>
<keyword evidence="7" id="KW-1185">Reference proteome</keyword>
<dbReference type="AlphaFoldDB" id="A0A3S3NUR9"/>
<keyword evidence="3" id="KW-0206">Cytoskeleton</keyword>
<dbReference type="InterPro" id="IPR004148">
    <property type="entry name" value="BAR_dom"/>
</dbReference>
<evidence type="ECO:0000256" key="2">
    <source>
        <dbReference type="ARBA" id="ARBA00022490"/>
    </source>
</evidence>
<evidence type="ECO:0000313" key="7">
    <source>
        <dbReference type="Proteomes" id="UP000285301"/>
    </source>
</evidence>
<keyword evidence="4" id="KW-0175">Coiled coil</keyword>
<accession>A0A3S3NUR9</accession>
<feature type="coiled-coil region" evidence="4">
    <location>
        <begin position="119"/>
        <end position="187"/>
    </location>
</feature>
<evidence type="ECO:0000256" key="1">
    <source>
        <dbReference type="ARBA" id="ARBA00004245"/>
    </source>
</evidence>
<dbReference type="InterPro" id="IPR046982">
    <property type="entry name" value="BIN3/RVS161-like"/>
</dbReference>
<dbReference type="GO" id="GO:0015629">
    <property type="term" value="C:actin cytoskeleton"/>
    <property type="evidence" value="ECO:0007669"/>
    <property type="project" value="TreeGrafter"/>
</dbReference>
<dbReference type="SUPFAM" id="SSF103657">
    <property type="entry name" value="BAR/IMD domain-like"/>
    <property type="match status" value="1"/>
</dbReference>
<feature type="domain" description="BAR" evidence="5">
    <location>
        <begin position="13"/>
        <end position="248"/>
    </location>
</feature>
<dbReference type="GO" id="GO:0006897">
    <property type="term" value="P:endocytosis"/>
    <property type="evidence" value="ECO:0007669"/>
    <property type="project" value="InterPro"/>
</dbReference>
<dbReference type="PROSITE" id="PS51021">
    <property type="entry name" value="BAR"/>
    <property type="match status" value="1"/>
</dbReference>
<protein>
    <submittedName>
        <fullName evidence="6">Bridging integrator 3-like protein</fullName>
    </submittedName>
</protein>
<organism evidence="6 7">
    <name type="scientific">Dinothrombium tinctorium</name>
    <dbReference type="NCBI Taxonomy" id="1965070"/>
    <lineage>
        <taxon>Eukaryota</taxon>
        <taxon>Metazoa</taxon>
        <taxon>Ecdysozoa</taxon>
        <taxon>Arthropoda</taxon>
        <taxon>Chelicerata</taxon>
        <taxon>Arachnida</taxon>
        <taxon>Acari</taxon>
        <taxon>Acariformes</taxon>
        <taxon>Trombidiformes</taxon>
        <taxon>Prostigmata</taxon>
        <taxon>Anystina</taxon>
        <taxon>Parasitengona</taxon>
        <taxon>Trombidioidea</taxon>
        <taxon>Trombidiidae</taxon>
        <taxon>Dinothrombium</taxon>
    </lineage>
</organism>
<evidence type="ECO:0000313" key="6">
    <source>
        <dbReference type="EMBL" id="RWS09565.1"/>
    </source>
</evidence>
<keyword evidence="2" id="KW-0963">Cytoplasm</keyword>
<dbReference type="EMBL" id="NCKU01002451">
    <property type="protein sequence ID" value="RWS09565.1"/>
    <property type="molecule type" value="Genomic_DNA"/>
</dbReference>